<keyword evidence="2" id="KW-1185">Reference proteome</keyword>
<evidence type="ECO:0000313" key="2">
    <source>
        <dbReference type="Proteomes" id="UP001371456"/>
    </source>
</evidence>
<evidence type="ECO:0000313" key="1">
    <source>
        <dbReference type="EMBL" id="KAK6793919.1"/>
    </source>
</evidence>
<accession>A0AAN8TUU4</accession>
<protein>
    <submittedName>
        <fullName evidence="1">Uncharacterized protein</fullName>
    </submittedName>
</protein>
<reference evidence="1 2" key="1">
    <citation type="submission" date="2024-02" db="EMBL/GenBank/DDBJ databases">
        <title>de novo genome assembly of Solanum bulbocastanum strain 11H21.</title>
        <authorList>
            <person name="Hosaka A.J."/>
        </authorList>
    </citation>
    <scope>NUCLEOTIDE SEQUENCE [LARGE SCALE GENOMIC DNA]</scope>
    <source>
        <tissue evidence="1">Young leaves</tissue>
    </source>
</reference>
<proteinExistence type="predicted"/>
<gene>
    <name evidence="1" type="ORF">RDI58_007372</name>
</gene>
<comment type="caution">
    <text evidence="1">The sequence shown here is derived from an EMBL/GenBank/DDBJ whole genome shotgun (WGS) entry which is preliminary data.</text>
</comment>
<dbReference type="Proteomes" id="UP001371456">
    <property type="component" value="Unassembled WGS sequence"/>
</dbReference>
<sequence>MVTEIWEVLTRLERMAIEMANVAARQNQLEALNEKSFSEPKKAIEDGHGKQPATLRFSEEIYSPIIGPLGIPGIMNSVPSPPLFNRTTTSNPICGGHLPIKRSQSLLARIRFILPNLTLLHPNNFSSLRDSHCPKVPNCRLPSIPILSTTLHI</sequence>
<name>A0AAN8TUU4_SOLBU</name>
<dbReference type="AlphaFoldDB" id="A0AAN8TUU4"/>
<dbReference type="EMBL" id="JBANQN010000003">
    <property type="protein sequence ID" value="KAK6793919.1"/>
    <property type="molecule type" value="Genomic_DNA"/>
</dbReference>
<organism evidence="1 2">
    <name type="scientific">Solanum bulbocastanum</name>
    <name type="common">Wild potato</name>
    <dbReference type="NCBI Taxonomy" id="147425"/>
    <lineage>
        <taxon>Eukaryota</taxon>
        <taxon>Viridiplantae</taxon>
        <taxon>Streptophyta</taxon>
        <taxon>Embryophyta</taxon>
        <taxon>Tracheophyta</taxon>
        <taxon>Spermatophyta</taxon>
        <taxon>Magnoliopsida</taxon>
        <taxon>eudicotyledons</taxon>
        <taxon>Gunneridae</taxon>
        <taxon>Pentapetalae</taxon>
        <taxon>asterids</taxon>
        <taxon>lamiids</taxon>
        <taxon>Solanales</taxon>
        <taxon>Solanaceae</taxon>
        <taxon>Solanoideae</taxon>
        <taxon>Solaneae</taxon>
        <taxon>Solanum</taxon>
    </lineage>
</organism>